<feature type="binding site" evidence="9">
    <location>
        <begin position="514"/>
        <end position="521"/>
    </location>
    <ligand>
        <name>GTP</name>
        <dbReference type="ChEBI" id="CHEBI:37565"/>
    </ligand>
</feature>
<dbReference type="EMBL" id="DF820461">
    <property type="protein sequence ID" value="GAK54352.1"/>
    <property type="molecule type" value="Genomic_DNA"/>
</dbReference>
<evidence type="ECO:0000256" key="5">
    <source>
        <dbReference type="ARBA" id="ARBA00022540"/>
    </source>
</evidence>
<evidence type="ECO:0000313" key="15">
    <source>
        <dbReference type="Proteomes" id="UP000030700"/>
    </source>
</evidence>
<feature type="compositionally biased region" description="Basic and acidic residues" evidence="12">
    <location>
        <begin position="193"/>
        <end position="266"/>
    </location>
</feature>
<feature type="region of interest" description="Disordered" evidence="12">
    <location>
        <begin position="48"/>
        <end position="408"/>
    </location>
</feature>
<protein>
    <recommendedName>
        <fullName evidence="3 9">Translation initiation factor IF-2</fullName>
    </recommendedName>
</protein>
<dbReference type="InterPro" id="IPR044145">
    <property type="entry name" value="IF2_II"/>
</dbReference>
<dbReference type="Gene3D" id="3.40.50.300">
    <property type="entry name" value="P-loop containing nucleotide triphosphate hydrolases"/>
    <property type="match status" value="1"/>
</dbReference>
<keyword evidence="15" id="KW-1185">Reference proteome</keyword>
<dbReference type="InterPro" id="IPR027417">
    <property type="entry name" value="P-loop_NTPase"/>
</dbReference>
<comment type="similarity">
    <text evidence="2 9 10">Belongs to the TRAFAC class translation factor GTPase superfamily. Classic translation factor GTPase family. IF-2 subfamily.</text>
</comment>
<dbReference type="NCBIfam" id="TIGR00487">
    <property type="entry name" value="IF-2"/>
    <property type="match status" value="1"/>
</dbReference>
<keyword evidence="7 9" id="KW-0648">Protein biosynthesis</keyword>
<dbReference type="InterPro" id="IPR009000">
    <property type="entry name" value="Transl_B-barrel_sf"/>
</dbReference>
<comment type="subcellular location">
    <subcellularLocation>
        <location evidence="1 9 11">Cytoplasm</location>
    </subcellularLocation>
</comment>
<evidence type="ECO:0000313" key="14">
    <source>
        <dbReference type="EMBL" id="GAK54352.1"/>
    </source>
</evidence>
<evidence type="ECO:0000256" key="6">
    <source>
        <dbReference type="ARBA" id="ARBA00022741"/>
    </source>
</evidence>
<dbReference type="InterPro" id="IPR004161">
    <property type="entry name" value="EFTu-like_2"/>
</dbReference>
<dbReference type="Pfam" id="PF00009">
    <property type="entry name" value="GTP_EFTU"/>
    <property type="match status" value="1"/>
</dbReference>
<evidence type="ECO:0000256" key="2">
    <source>
        <dbReference type="ARBA" id="ARBA00007733"/>
    </source>
</evidence>
<feature type="binding site" evidence="9">
    <location>
        <begin position="560"/>
        <end position="564"/>
    </location>
    <ligand>
        <name>GTP</name>
        <dbReference type="ChEBI" id="CHEBI:37565"/>
    </ligand>
</feature>
<dbReference type="Pfam" id="PF04760">
    <property type="entry name" value="IF2_N"/>
    <property type="match status" value="2"/>
</dbReference>
<dbReference type="FunFam" id="3.40.50.300:FF:000019">
    <property type="entry name" value="Translation initiation factor IF-2"/>
    <property type="match status" value="1"/>
</dbReference>
<dbReference type="FunFam" id="3.40.50.10050:FF:000001">
    <property type="entry name" value="Translation initiation factor IF-2"/>
    <property type="match status" value="1"/>
</dbReference>
<dbReference type="Proteomes" id="UP000030700">
    <property type="component" value="Unassembled WGS sequence"/>
</dbReference>
<dbReference type="GO" id="GO:0005525">
    <property type="term" value="F:GTP binding"/>
    <property type="evidence" value="ECO:0007669"/>
    <property type="project" value="UniProtKB-KW"/>
</dbReference>
<dbReference type="FunFam" id="2.40.30.10:FF:000008">
    <property type="entry name" value="Translation initiation factor IF-2"/>
    <property type="match status" value="1"/>
</dbReference>
<dbReference type="InterPro" id="IPR036925">
    <property type="entry name" value="TIF_IF2_dom3_sf"/>
</dbReference>
<dbReference type="CDD" id="cd03692">
    <property type="entry name" value="mtIF2_IVc"/>
    <property type="match status" value="1"/>
</dbReference>
<gene>
    <name evidence="9" type="primary">infB</name>
    <name evidence="14" type="ORF">U14_05637</name>
</gene>
<dbReference type="SUPFAM" id="SSF50447">
    <property type="entry name" value="Translation proteins"/>
    <property type="match status" value="2"/>
</dbReference>
<feature type="domain" description="Tr-type G" evidence="13">
    <location>
        <begin position="505"/>
        <end position="672"/>
    </location>
</feature>
<dbReference type="InterPro" id="IPR005225">
    <property type="entry name" value="Small_GTP-bd"/>
</dbReference>
<dbReference type="InterPro" id="IPR015760">
    <property type="entry name" value="TIF_IF2"/>
</dbReference>
<comment type="function">
    <text evidence="9 10">One of the essential components for the initiation of protein synthesis. Protects formylmethionyl-tRNA from spontaneous hydrolysis and promotes its binding to the 30S ribosomal subunits. Also involved in the hydrolysis of GTP during the formation of the 70S ribosomal complex.</text>
</comment>
<dbReference type="NCBIfam" id="TIGR00231">
    <property type="entry name" value="small_GTP"/>
    <property type="match status" value="1"/>
</dbReference>
<keyword evidence="4 9" id="KW-0963">Cytoplasm</keyword>
<proteinExistence type="inferred from homology"/>
<dbReference type="Pfam" id="PF11987">
    <property type="entry name" value="IF-2"/>
    <property type="match status" value="1"/>
</dbReference>
<keyword evidence="5 9" id="KW-0396">Initiation factor</keyword>
<dbReference type="FunFam" id="2.40.30.10:FF:000007">
    <property type="entry name" value="Translation initiation factor IF-2"/>
    <property type="match status" value="1"/>
</dbReference>
<dbReference type="GO" id="GO:0003924">
    <property type="term" value="F:GTPase activity"/>
    <property type="evidence" value="ECO:0007669"/>
    <property type="project" value="UniProtKB-UniRule"/>
</dbReference>
<evidence type="ECO:0000256" key="12">
    <source>
        <dbReference type="SAM" id="MobiDB-lite"/>
    </source>
</evidence>
<dbReference type="SUPFAM" id="SSF52540">
    <property type="entry name" value="P-loop containing nucleoside triphosphate hydrolases"/>
    <property type="match status" value="1"/>
</dbReference>
<feature type="compositionally biased region" description="Basic and acidic residues" evidence="12">
    <location>
        <begin position="168"/>
        <end position="186"/>
    </location>
</feature>
<name>A0A081BSH1_9BACT</name>
<dbReference type="GO" id="GO:0005829">
    <property type="term" value="C:cytosol"/>
    <property type="evidence" value="ECO:0007669"/>
    <property type="project" value="TreeGrafter"/>
</dbReference>
<dbReference type="Pfam" id="PF22042">
    <property type="entry name" value="EF-G_D2"/>
    <property type="match status" value="1"/>
</dbReference>
<keyword evidence="6 9" id="KW-0547">Nucleotide-binding</keyword>
<dbReference type="InterPro" id="IPR053905">
    <property type="entry name" value="EF-G-like_DII"/>
</dbReference>
<dbReference type="CDD" id="cd03702">
    <property type="entry name" value="IF2_mtIF2_II"/>
    <property type="match status" value="1"/>
</dbReference>
<evidence type="ECO:0000256" key="9">
    <source>
        <dbReference type="HAMAP-Rule" id="MF_00100"/>
    </source>
</evidence>
<evidence type="ECO:0000256" key="11">
    <source>
        <dbReference type="RuleBase" id="RU000645"/>
    </source>
</evidence>
<feature type="region of interest" description="G-domain" evidence="9">
    <location>
        <begin position="508"/>
        <end position="656"/>
    </location>
</feature>
<evidence type="ECO:0000256" key="7">
    <source>
        <dbReference type="ARBA" id="ARBA00022917"/>
    </source>
</evidence>
<evidence type="ECO:0000259" key="13">
    <source>
        <dbReference type="PROSITE" id="PS51722"/>
    </source>
</evidence>
<dbReference type="PANTHER" id="PTHR43381:SF5">
    <property type="entry name" value="TR-TYPE G DOMAIN-CONTAINING PROTEIN"/>
    <property type="match status" value="1"/>
</dbReference>
<dbReference type="Gene3D" id="1.10.10.2480">
    <property type="match status" value="1"/>
</dbReference>
<feature type="compositionally biased region" description="Basic and acidic residues" evidence="12">
    <location>
        <begin position="120"/>
        <end position="137"/>
    </location>
</feature>
<dbReference type="InterPro" id="IPR006847">
    <property type="entry name" value="IF2_N"/>
</dbReference>
<dbReference type="AlphaFoldDB" id="A0A081BSH1"/>
<dbReference type="Pfam" id="PF03144">
    <property type="entry name" value="GTP_EFTU_D2"/>
    <property type="match status" value="1"/>
</dbReference>
<feature type="compositionally biased region" description="Basic and acidic residues" evidence="12">
    <location>
        <begin position="283"/>
        <end position="293"/>
    </location>
</feature>
<dbReference type="CDD" id="cd01887">
    <property type="entry name" value="IF2_eIF5B"/>
    <property type="match status" value="1"/>
</dbReference>
<dbReference type="PANTHER" id="PTHR43381">
    <property type="entry name" value="TRANSLATION INITIATION FACTOR IF-2-RELATED"/>
    <property type="match status" value="1"/>
</dbReference>
<evidence type="ECO:0000256" key="10">
    <source>
        <dbReference type="RuleBase" id="RU000644"/>
    </source>
</evidence>
<dbReference type="PROSITE" id="PS51722">
    <property type="entry name" value="G_TR_2"/>
    <property type="match status" value="1"/>
</dbReference>
<dbReference type="InterPro" id="IPR023115">
    <property type="entry name" value="TIF_IF2_dom3"/>
</dbReference>
<dbReference type="HAMAP" id="MF_00100_B">
    <property type="entry name" value="IF_2_B"/>
    <property type="match status" value="1"/>
</dbReference>
<dbReference type="InterPro" id="IPR000178">
    <property type="entry name" value="TF_IF2_bacterial-like"/>
</dbReference>
<dbReference type="STRING" id="1499966.U14_05637"/>
<dbReference type="Gene3D" id="3.40.50.10050">
    <property type="entry name" value="Translation initiation factor IF- 2, domain 3"/>
    <property type="match status" value="1"/>
</dbReference>
<accession>A0A081BSH1</accession>
<feature type="binding site" evidence="9">
    <location>
        <begin position="614"/>
        <end position="617"/>
    </location>
    <ligand>
        <name>GTP</name>
        <dbReference type="ChEBI" id="CHEBI:37565"/>
    </ligand>
</feature>
<dbReference type="PROSITE" id="PS01176">
    <property type="entry name" value="IF2"/>
    <property type="match status" value="1"/>
</dbReference>
<dbReference type="GO" id="GO:0003743">
    <property type="term" value="F:translation initiation factor activity"/>
    <property type="evidence" value="ECO:0007669"/>
    <property type="project" value="UniProtKB-UniRule"/>
</dbReference>
<evidence type="ECO:0000256" key="4">
    <source>
        <dbReference type="ARBA" id="ARBA00022490"/>
    </source>
</evidence>
<organism evidence="14">
    <name type="scientific">Candidatus Moduliflexus flocculans</name>
    <dbReference type="NCBI Taxonomy" id="1499966"/>
    <lineage>
        <taxon>Bacteria</taxon>
        <taxon>Candidatus Moduliflexota</taxon>
        <taxon>Candidatus Moduliflexia</taxon>
        <taxon>Candidatus Moduliflexales</taxon>
        <taxon>Candidatus Moduliflexaceae</taxon>
    </lineage>
</organism>
<feature type="compositionally biased region" description="Basic and acidic residues" evidence="12">
    <location>
        <begin position="313"/>
        <end position="375"/>
    </location>
</feature>
<dbReference type="InterPro" id="IPR000795">
    <property type="entry name" value="T_Tr_GTP-bd_dom"/>
</dbReference>
<evidence type="ECO:0000256" key="8">
    <source>
        <dbReference type="ARBA" id="ARBA00023134"/>
    </source>
</evidence>
<keyword evidence="8 9" id="KW-0342">GTP-binding</keyword>
<feature type="compositionally biased region" description="Basic residues" evidence="12">
    <location>
        <begin position="79"/>
        <end position="88"/>
    </location>
</feature>
<sequence>MSNRIHELAKELQISSKEIIDVLTQHKIEAKNSLSAIDDHAVALIRKAFRKPAQPDNHTDDDDADEKEKKADGLMFIPPRKRKKKRPTPPHFPGSAAMERFDEAEETESPAAQAFPAEIALERPAEPQRQEVAEKIAEPAIEPEIVRETPPEVVVAPPVVQTPPEVQPVRERRIFVQHKPRPDGEKSFGQPRPRPEGEKTFGQRKPRFEGERTFGQHKPRANEEKKSDSERPVGGREPRKPHKEEFKRRDRDQERKPPRENGESAAKKPFTRPSSQRPGSADQRGKDFRRPQEEGGGQSEDAKGFAAKRHSKFRADEGGQAKKKDEHHAKGEIAKHGKKTDRLPGEALDDKSRRDKVVAKHTNRNERGNQKRGTEPEDERDFQDFFPRSSRPAVRRKSAAKAAQKAQKAAEALRAQQAAEAERSKVLNIHEMTTVKELAEKMNIPPSKIIAHLMTSGIMANVNQVLDPEAATSLAQHFGFEVNTVTLEEEIELQDEIVDVTKLKPRPPVVTIMGHVDHGKTTLLDAIRESKITDTEFGGITQHIGAYSVEINGQRIVFLDTPGHEAFTAMRARGAKATDEVVLVVAADDGIMPQTIEAIDHARAARVPIIVAINKIDVPGANPDRVMQELTKYGLTPEEWGGDTICVKVSAKKRTNLDDLLEMILLQAEILELKADPERLARGVIVEALLDKGRGPVATVLVQKGTLRVGDPFVVGQYYGRVRAMLDDLGNRVEEAGPSTPVEVLGLAGVPTAGDAFIAVDSERKARQIAESRREEQQKIELSRTAKITLEGLHHHIKEGETQELRIVIKADVHGSVEALTASLEKLSTEQVRLQVIHGGVGAINESDVILASASNAIILGFNVKPVVKALDMAEKEQIDVRLYNVIYQAIDDVKKAMEGLLAPIYTEVQIGQAQVLALFSLPRGGVVAGCRVLDGKITRNAIIRQFRNNAEVFKGTIASLRRVKDDVREVLAGFECGIRLEGRNDVKEGDILRAFTMEKVTITLEEAAARSRKES</sequence>
<dbReference type="Gene3D" id="2.40.30.10">
    <property type="entry name" value="Translation factors"/>
    <property type="match status" value="2"/>
</dbReference>
<reference evidence="14" key="1">
    <citation type="journal article" date="2015" name="PeerJ">
        <title>First genomic representation of candidate bacterial phylum KSB3 points to enhanced environmental sensing as a trigger of wastewater bulking.</title>
        <authorList>
            <person name="Sekiguchi Y."/>
            <person name="Ohashi A."/>
            <person name="Parks D.H."/>
            <person name="Yamauchi T."/>
            <person name="Tyson G.W."/>
            <person name="Hugenholtz P."/>
        </authorList>
    </citation>
    <scope>NUCLEOTIDE SEQUENCE [LARGE SCALE GENOMIC DNA]</scope>
</reference>
<feature type="compositionally biased region" description="Low complexity" evidence="12">
    <location>
        <begin position="151"/>
        <end position="164"/>
    </location>
</feature>
<dbReference type="SUPFAM" id="SSF52156">
    <property type="entry name" value="Initiation factor IF2/eIF5b, domain 3"/>
    <property type="match status" value="1"/>
</dbReference>
<evidence type="ECO:0000256" key="3">
    <source>
        <dbReference type="ARBA" id="ARBA00020675"/>
    </source>
</evidence>
<evidence type="ECO:0000256" key="1">
    <source>
        <dbReference type="ARBA" id="ARBA00004496"/>
    </source>
</evidence>
<dbReference type="HOGENOM" id="CLU_006301_5_1_0"/>